<comment type="subcellular location">
    <subcellularLocation>
        <location evidence="1 15">Cytoplasm</location>
    </subcellularLocation>
</comment>
<dbReference type="InterPro" id="IPR004532">
    <property type="entry name" value="Phe-tRNA-ligase_IIc_bsu_bact"/>
</dbReference>
<evidence type="ECO:0000256" key="7">
    <source>
        <dbReference type="ARBA" id="ARBA00022723"/>
    </source>
</evidence>
<feature type="domain" description="TRNA-binding" evidence="17">
    <location>
        <begin position="39"/>
        <end position="146"/>
    </location>
</feature>
<dbReference type="Gene3D" id="3.30.70.380">
    <property type="entry name" value="Ferrodoxin-fold anticodon-binding domain"/>
    <property type="match status" value="1"/>
</dbReference>
<dbReference type="InterPro" id="IPR045864">
    <property type="entry name" value="aa-tRNA-synth_II/BPL/LPL"/>
</dbReference>
<comment type="cofactor">
    <cofactor evidence="15">
        <name>Mg(2+)</name>
        <dbReference type="ChEBI" id="CHEBI:18420"/>
    </cofactor>
    <text evidence="15">Binds 2 magnesium ions per tetramer.</text>
</comment>
<keyword evidence="4 15" id="KW-0963">Cytoplasm</keyword>
<evidence type="ECO:0000256" key="6">
    <source>
        <dbReference type="ARBA" id="ARBA00022598"/>
    </source>
</evidence>
<feature type="binding site" evidence="15">
    <location>
        <position position="455"/>
    </location>
    <ligand>
        <name>Mg(2+)</name>
        <dbReference type="ChEBI" id="CHEBI:18420"/>
        <note>shared with alpha subunit</note>
    </ligand>
</feature>
<dbReference type="InterPro" id="IPR020825">
    <property type="entry name" value="Phe-tRNA_synthase-like_B3/B4"/>
</dbReference>
<keyword evidence="6 15" id="KW-0436">Ligase</keyword>
<dbReference type="GO" id="GO:0000287">
    <property type="term" value="F:magnesium ion binding"/>
    <property type="evidence" value="ECO:0007669"/>
    <property type="project" value="UniProtKB-UniRule"/>
</dbReference>
<dbReference type="Gene3D" id="2.40.50.140">
    <property type="entry name" value="Nucleic acid-binding proteins"/>
    <property type="match status" value="1"/>
</dbReference>
<organism evidence="20 21">
    <name type="scientific">Buchnera aphidicola</name>
    <name type="common">Brevicoryne brassicae</name>
    <dbReference type="NCBI Taxonomy" id="911343"/>
    <lineage>
        <taxon>Bacteria</taxon>
        <taxon>Pseudomonadati</taxon>
        <taxon>Pseudomonadota</taxon>
        <taxon>Gammaproteobacteria</taxon>
        <taxon>Enterobacterales</taxon>
        <taxon>Erwiniaceae</taxon>
        <taxon>Buchnera</taxon>
    </lineage>
</organism>
<dbReference type="PANTHER" id="PTHR10947">
    <property type="entry name" value="PHENYLALANYL-TRNA SYNTHETASE BETA CHAIN AND LEUCINE-RICH REPEAT-CONTAINING PROTEIN 47"/>
    <property type="match status" value="1"/>
</dbReference>
<dbReference type="InterPro" id="IPR002547">
    <property type="entry name" value="tRNA-bd_dom"/>
</dbReference>
<dbReference type="Gene3D" id="3.30.930.10">
    <property type="entry name" value="Bira Bifunctional Protein, Domain 2"/>
    <property type="match status" value="1"/>
</dbReference>
<dbReference type="SMART" id="SM00873">
    <property type="entry name" value="B3_4"/>
    <property type="match status" value="1"/>
</dbReference>
<dbReference type="SMART" id="SM00874">
    <property type="entry name" value="B5"/>
    <property type="match status" value="1"/>
</dbReference>
<evidence type="ECO:0000256" key="3">
    <source>
        <dbReference type="ARBA" id="ARBA00011209"/>
    </source>
</evidence>
<dbReference type="GO" id="GO:0006432">
    <property type="term" value="P:phenylalanyl-tRNA aminoacylation"/>
    <property type="evidence" value="ECO:0007669"/>
    <property type="project" value="UniProtKB-UniRule"/>
</dbReference>
<evidence type="ECO:0000256" key="8">
    <source>
        <dbReference type="ARBA" id="ARBA00022741"/>
    </source>
</evidence>
<dbReference type="GO" id="GO:0009328">
    <property type="term" value="C:phenylalanine-tRNA ligase complex"/>
    <property type="evidence" value="ECO:0007669"/>
    <property type="project" value="TreeGrafter"/>
</dbReference>
<name>A0AAJ5PVU9_9GAMM</name>
<dbReference type="InterPro" id="IPR005121">
    <property type="entry name" value="Fdx_antiC-bd"/>
</dbReference>
<dbReference type="Pfam" id="PF03147">
    <property type="entry name" value="FDX-ACB"/>
    <property type="match status" value="1"/>
</dbReference>
<evidence type="ECO:0000256" key="1">
    <source>
        <dbReference type="ARBA" id="ARBA00004496"/>
    </source>
</evidence>
<dbReference type="PANTHER" id="PTHR10947:SF0">
    <property type="entry name" value="PHENYLALANINE--TRNA LIGASE BETA SUBUNIT"/>
    <property type="match status" value="1"/>
</dbReference>
<evidence type="ECO:0000259" key="17">
    <source>
        <dbReference type="PROSITE" id="PS50886"/>
    </source>
</evidence>
<evidence type="ECO:0000256" key="12">
    <source>
        <dbReference type="ARBA" id="ARBA00022917"/>
    </source>
</evidence>
<sequence>MKFSEKWLREWIHINIDSHVLYNQISSSGIEVESVEKFDPIFDGVVVGEIIKCIIHSRLNNLKVLKVDIGGKILNIFCKAPNCRNGIKVAVATVGAVLPKGIKIKKKYLQGQVSEGMLCSFFELGMFYSDQIIEFPQETSIGVNVNDYLSLKDSIIKISTTSNRPDGLSVLGLSRNIAALNNFKIPILKYKPILPKTEKTIDIYIQSLEERINCVGRIIQDININIDTPFWIKKKLFFSDILPVNVIEDIINYVLIETGQPLNVLDTNNIDDCIIIRMANNKESIFLKNNIKLDLNKKCLVFSDKYKILCIPGNINSNLSKINEKTKNIFLTSSLIDKKLISHIIKHTKSNNNRVLEYYNYGIDPSLQEYAIEYTTDLILKICTGIPGPLVKSKNFKTDSFPYHSKIKLYYKTVKKVIGCFIDSTIISNILHNLNYQIISQKEYWDVIPPSWRFDILIEEDVIADILRIYGYDNIPLTPLQESLNFRKKNKSIDFLLDKFTVILINKGYYEIITYGFIDSKIHDLIFLKKKKLLLSNPISQDMSCMRLSLWPGLLKTISYNKNRQQKNIRLFEIGLCFLVDEKENLGVKQEIFLAAAISGDYVKESWFSKKRKVDFYDLKGDLESILESICELDDIEFRREIVSGLHPQQSAAIYFKNNFIGSIGAIDPKLEKELNINNCTFLFEISLNNFLDITPLKIREISKFPTSRRDLAILISKEISVSDVINTCKKFFTNKKVEINLFDVYSGIEISNQEKSLGISFVFQNMKKTLEENEINLMMNDCIGVLKKKFQVILRK</sequence>
<dbReference type="SUPFAM" id="SSF55681">
    <property type="entry name" value="Class II aaRS and biotin synthetases"/>
    <property type="match status" value="1"/>
</dbReference>
<dbReference type="GO" id="GO:0005524">
    <property type="term" value="F:ATP binding"/>
    <property type="evidence" value="ECO:0007669"/>
    <property type="project" value="UniProtKB-UniRule"/>
</dbReference>
<proteinExistence type="inferred from homology"/>
<dbReference type="InterPro" id="IPR045060">
    <property type="entry name" value="Phe-tRNA-ligase_IIc_bsu"/>
</dbReference>
<evidence type="ECO:0000256" key="2">
    <source>
        <dbReference type="ARBA" id="ARBA00008653"/>
    </source>
</evidence>
<dbReference type="InterPro" id="IPR033714">
    <property type="entry name" value="tRNA_bind_bactPheRS"/>
</dbReference>
<gene>
    <name evidence="15 20" type="primary">pheT</name>
    <name evidence="20" type="ORF">OW720_00670</name>
</gene>
<keyword evidence="11 16" id="KW-0694">RNA-binding</keyword>
<dbReference type="InterPro" id="IPR041616">
    <property type="entry name" value="PheRS_beta_core"/>
</dbReference>
<accession>A0AAJ5PVU9</accession>
<comment type="catalytic activity">
    <reaction evidence="14 15">
        <text>tRNA(Phe) + L-phenylalanine + ATP = L-phenylalanyl-tRNA(Phe) + AMP + diphosphate + H(+)</text>
        <dbReference type="Rhea" id="RHEA:19413"/>
        <dbReference type="Rhea" id="RHEA-COMP:9668"/>
        <dbReference type="Rhea" id="RHEA-COMP:9699"/>
        <dbReference type="ChEBI" id="CHEBI:15378"/>
        <dbReference type="ChEBI" id="CHEBI:30616"/>
        <dbReference type="ChEBI" id="CHEBI:33019"/>
        <dbReference type="ChEBI" id="CHEBI:58095"/>
        <dbReference type="ChEBI" id="CHEBI:78442"/>
        <dbReference type="ChEBI" id="CHEBI:78531"/>
        <dbReference type="ChEBI" id="CHEBI:456215"/>
        <dbReference type="EC" id="6.1.1.20"/>
    </reaction>
</comment>
<dbReference type="HAMAP" id="MF_00283">
    <property type="entry name" value="Phe_tRNA_synth_beta1"/>
    <property type="match status" value="1"/>
</dbReference>
<dbReference type="InterPro" id="IPR005147">
    <property type="entry name" value="tRNA_synthase_B5-dom"/>
</dbReference>
<evidence type="ECO:0000256" key="11">
    <source>
        <dbReference type="ARBA" id="ARBA00022884"/>
    </source>
</evidence>
<dbReference type="InterPro" id="IPR036690">
    <property type="entry name" value="Fdx_antiC-bd_sf"/>
</dbReference>
<keyword evidence="13 15" id="KW-0030">Aminoacyl-tRNA synthetase</keyword>
<dbReference type="NCBIfam" id="TIGR00472">
    <property type="entry name" value="pheT_bact"/>
    <property type="match status" value="1"/>
</dbReference>
<dbReference type="Pfam" id="PF03483">
    <property type="entry name" value="B3_4"/>
    <property type="match status" value="1"/>
</dbReference>
<dbReference type="EMBL" id="CP113406">
    <property type="protein sequence ID" value="WAI19078.1"/>
    <property type="molecule type" value="Genomic_DNA"/>
</dbReference>
<dbReference type="Gene3D" id="3.30.56.10">
    <property type="match status" value="2"/>
</dbReference>
<dbReference type="EC" id="6.1.1.20" evidence="15"/>
<dbReference type="InterPro" id="IPR009061">
    <property type="entry name" value="DNA-bd_dom_put_sf"/>
</dbReference>
<dbReference type="SUPFAM" id="SSF56037">
    <property type="entry name" value="PheT/TilS domain"/>
    <property type="match status" value="1"/>
</dbReference>
<keyword evidence="7 15" id="KW-0479">Metal-binding</keyword>
<comment type="similarity">
    <text evidence="2 15">Belongs to the phenylalanyl-tRNA synthetase beta subunit family. Type 1 subfamily.</text>
</comment>
<evidence type="ECO:0000256" key="5">
    <source>
        <dbReference type="ARBA" id="ARBA00022555"/>
    </source>
</evidence>
<protein>
    <recommendedName>
        <fullName evidence="15">Phenylalanine--tRNA ligase beta subunit</fullName>
        <ecNumber evidence="15">6.1.1.20</ecNumber>
    </recommendedName>
    <alternativeName>
        <fullName evidence="15">Phenylalanyl-tRNA synthetase beta subunit</fullName>
        <shortName evidence="15">PheRS</shortName>
    </alternativeName>
</protein>
<dbReference type="Gene3D" id="3.50.40.10">
    <property type="entry name" value="Phenylalanyl-trna Synthetase, Chain B, domain 3"/>
    <property type="match status" value="1"/>
</dbReference>
<evidence type="ECO:0000256" key="15">
    <source>
        <dbReference type="HAMAP-Rule" id="MF_00283"/>
    </source>
</evidence>
<evidence type="ECO:0000256" key="10">
    <source>
        <dbReference type="ARBA" id="ARBA00022842"/>
    </source>
</evidence>
<evidence type="ECO:0000256" key="16">
    <source>
        <dbReference type="PROSITE-ProRule" id="PRU00209"/>
    </source>
</evidence>
<comment type="caution">
    <text evidence="15">Lacks conserved residue(s) required for the propagation of feature annotation.</text>
</comment>
<dbReference type="InterPro" id="IPR012340">
    <property type="entry name" value="NA-bd_OB-fold"/>
</dbReference>
<dbReference type="Pfam" id="PF17759">
    <property type="entry name" value="tRNA_synthFbeta"/>
    <property type="match status" value="1"/>
</dbReference>
<dbReference type="AlphaFoldDB" id="A0AAJ5PVU9"/>
<dbReference type="GO" id="GO:0004826">
    <property type="term" value="F:phenylalanine-tRNA ligase activity"/>
    <property type="evidence" value="ECO:0007669"/>
    <property type="project" value="UniProtKB-UniRule"/>
</dbReference>
<dbReference type="SUPFAM" id="SSF54991">
    <property type="entry name" value="Anticodon-binding domain of PheRS"/>
    <property type="match status" value="1"/>
</dbReference>
<evidence type="ECO:0000256" key="14">
    <source>
        <dbReference type="ARBA" id="ARBA00049255"/>
    </source>
</evidence>
<dbReference type="SUPFAM" id="SSF46955">
    <property type="entry name" value="Putative DNA-binding domain"/>
    <property type="match status" value="1"/>
</dbReference>
<dbReference type="FunFam" id="3.30.930.10:FF:000022">
    <property type="entry name" value="Phenylalanine--tRNA ligase beta subunit"/>
    <property type="match status" value="1"/>
</dbReference>
<dbReference type="PROSITE" id="PS51483">
    <property type="entry name" value="B5"/>
    <property type="match status" value="1"/>
</dbReference>
<keyword evidence="9 15" id="KW-0067">ATP-binding</keyword>
<keyword evidence="5 16" id="KW-0820">tRNA-binding</keyword>
<evidence type="ECO:0000259" key="18">
    <source>
        <dbReference type="PROSITE" id="PS51447"/>
    </source>
</evidence>
<dbReference type="Pfam" id="PF01588">
    <property type="entry name" value="tRNA_bind"/>
    <property type="match status" value="1"/>
</dbReference>
<dbReference type="Pfam" id="PF03484">
    <property type="entry name" value="B5"/>
    <property type="match status" value="1"/>
</dbReference>
<dbReference type="PROSITE" id="PS51447">
    <property type="entry name" value="FDX_ACB"/>
    <property type="match status" value="1"/>
</dbReference>
<feature type="domain" description="B5" evidence="19">
    <location>
        <begin position="402"/>
        <end position="477"/>
    </location>
</feature>
<dbReference type="InterPro" id="IPR005146">
    <property type="entry name" value="B3/B4_tRNA-bd"/>
</dbReference>
<keyword evidence="10 15" id="KW-0460">Magnesium</keyword>
<dbReference type="SUPFAM" id="SSF50249">
    <property type="entry name" value="Nucleic acid-binding proteins"/>
    <property type="match status" value="1"/>
</dbReference>
<dbReference type="GO" id="GO:0000049">
    <property type="term" value="F:tRNA binding"/>
    <property type="evidence" value="ECO:0007669"/>
    <property type="project" value="UniProtKB-UniRule"/>
</dbReference>
<comment type="subunit">
    <text evidence="3 15">Tetramer of two alpha and two beta subunits.</text>
</comment>
<dbReference type="CDD" id="cd02796">
    <property type="entry name" value="tRNA_bind_bactPheRS"/>
    <property type="match status" value="1"/>
</dbReference>
<evidence type="ECO:0000313" key="20">
    <source>
        <dbReference type="EMBL" id="WAI19078.1"/>
    </source>
</evidence>
<reference evidence="20" key="1">
    <citation type="submission" date="2022-11" db="EMBL/GenBank/DDBJ databases">
        <title>The whole genome sequencing of pests is an important tool to study the evolution of the plant-insect interaction and insecticide resistance.</title>
        <authorList>
            <person name="Kananovich Y."/>
        </authorList>
    </citation>
    <scope>NUCLEOTIDE SEQUENCE</scope>
    <source>
        <strain evidence="20">BSU_Bre_2018</strain>
    </source>
</reference>
<evidence type="ECO:0000256" key="4">
    <source>
        <dbReference type="ARBA" id="ARBA00022490"/>
    </source>
</evidence>
<evidence type="ECO:0000256" key="9">
    <source>
        <dbReference type="ARBA" id="ARBA00022840"/>
    </source>
</evidence>
<dbReference type="SMART" id="SM00896">
    <property type="entry name" value="FDX-ACB"/>
    <property type="match status" value="1"/>
</dbReference>
<dbReference type="RefSeq" id="WP_158365536.1">
    <property type="nucleotide sequence ID" value="NZ_CP034882.1"/>
</dbReference>
<dbReference type="Proteomes" id="UP001163440">
    <property type="component" value="Chromosome"/>
</dbReference>
<evidence type="ECO:0000256" key="13">
    <source>
        <dbReference type="ARBA" id="ARBA00023146"/>
    </source>
</evidence>
<feature type="binding site" evidence="15">
    <location>
        <position position="461"/>
    </location>
    <ligand>
        <name>Mg(2+)</name>
        <dbReference type="ChEBI" id="CHEBI:18420"/>
        <note>shared with alpha subunit</note>
    </ligand>
</feature>
<keyword evidence="8 15" id="KW-0547">Nucleotide-binding</keyword>
<feature type="binding site" evidence="15">
    <location>
        <position position="465"/>
    </location>
    <ligand>
        <name>Mg(2+)</name>
        <dbReference type="ChEBI" id="CHEBI:18420"/>
        <note>shared with alpha subunit</note>
    </ligand>
</feature>
<evidence type="ECO:0000313" key="21">
    <source>
        <dbReference type="Proteomes" id="UP001163440"/>
    </source>
</evidence>
<evidence type="ECO:0000259" key="19">
    <source>
        <dbReference type="PROSITE" id="PS51483"/>
    </source>
</evidence>
<feature type="domain" description="FDX-ACB" evidence="18">
    <location>
        <begin position="703"/>
        <end position="796"/>
    </location>
</feature>
<dbReference type="CDD" id="cd00769">
    <property type="entry name" value="PheRS_beta_core"/>
    <property type="match status" value="1"/>
</dbReference>
<keyword evidence="12 15" id="KW-0648">Protein biosynthesis</keyword>
<dbReference type="PROSITE" id="PS50886">
    <property type="entry name" value="TRBD"/>
    <property type="match status" value="1"/>
</dbReference>